<evidence type="ECO:0000313" key="3">
    <source>
        <dbReference type="EMBL" id="USW53731.1"/>
    </source>
</evidence>
<feature type="chain" id="PRO_5040114920" evidence="1">
    <location>
        <begin position="26"/>
        <end position="356"/>
    </location>
</feature>
<dbReference type="OrthoDB" id="286301at2759"/>
<dbReference type="Proteomes" id="UP001056384">
    <property type="component" value="Chromosome 5"/>
</dbReference>
<dbReference type="InterPro" id="IPR036378">
    <property type="entry name" value="FAS1_dom_sf"/>
</dbReference>
<dbReference type="EMBL" id="CP099422">
    <property type="protein sequence ID" value="USW53731.1"/>
    <property type="molecule type" value="Genomic_DNA"/>
</dbReference>
<organism evidence="3 4">
    <name type="scientific">Septoria linicola</name>
    <dbReference type="NCBI Taxonomy" id="215465"/>
    <lineage>
        <taxon>Eukaryota</taxon>
        <taxon>Fungi</taxon>
        <taxon>Dikarya</taxon>
        <taxon>Ascomycota</taxon>
        <taxon>Pezizomycotina</taxon>
        <taxon>Dothideomycetes</taxon>
        <taxon>Dothideomycetidae</taxon>
        <taxon>Mycosphaerellales</taxon>
        <taxon>Mycosphaerellaceae</taxon>
        <taxon>Septoria</taxon>
    </lineage>
</organism>
<feature type="signal peptide" evidence="1">
    <location>
        <begin position="1"/>
        <end position="25"/>
    </location>
</feature>
<dbReference type="SUPFAM" id="SSF82153">
    <property type="entry name" value="FAS1 domain"/>
    <property type="match status" value="2"/>
</dbReference>
<dbReference type="InterPro" id="IPR000782">
    <property type="entry name" value="FAS1_domain"/>
</dbReference>
<gene>
    <name evidence="3" type="ORF">Slin15195_G070500</name>
</gene>
<feature type="domain" description="FAS1" evidence="2">
    <location>
        <begin position="34"/>
        <end position="193"/>
    </location>
</feature>
<name>A0A9Q9EJF4_9PEZI</name>
<dbReference type="InterPro" id="IPR050904">
    <property type="entry name" value="Adhesion/Biosynth-related"/>
</dbReference>
<accession>A0A9Q9EJF4</accession>
<sequence>MWFSVLHDRYRLALCVVLHVASVVASPLEQRASLAPVLTTIRDTPELSVFYSLFSSTGGDSGIPGPALEERFNDPNNDLSFTVFAPTNDAFANVSEATFAALTAQTSYALLHSLLINHIAPGNLDPSDLENGIRAIGGFDISFVAGDDIRTNAGVSNVADDIAGQARLVKGEDGRPTRIAASNGVVYLIDHVLDGMYTYFGSDVGSDGDTLPDVENRPGTMLDVLKGTPELSTLYDLWQDIDPDFLDRLSLSPEDSSMARNDVYLAPSNAAFDDLPEEALHKVRQPSNAELSEFLLGFGLGEFSEGEAVVKSVKSGFEISIHGDRANNARVEGRICAENGCVWVLRRWLDPLFDIF</sequence>
<dbReference type="PROSITE" id="PS50213">
    <property type="entry name" value="FAS1"/>
    <property type="match status" value="1"/>
</dbReference>
<protein>
    <submittedName>
        <fullName evidence="3">FAS1 domain-containing protein</fullName>
    </submittedName>
</protein>
<dbReference type="AlphaFoldDB" id="A0A9Q9EJF4"/>
<proteinExistence type="predicted"/>
<evidence type="ECO:0000256" key="1">
    <source>
        <dbReference type="SAM" id="SignalP"/>
    </source>
</evidence>
<keyword evidence="4" id="KW-1185">Reference proteome</keyword>
<evidence type="ECO:0000313" key="4">
    <source>
        <dbReference type="Proteomes" id="UP001056384"/>
    </source>
</evidence>
<keyword evidence="1" id="KW-0732">Signal</keyword>
<dbReference type="Pfam" id="PF02469">
    <property type="entry name" value="Fasciclin"/>
    <property type="match status" value="1"/>
</dbReference>
<dbReference type="Gene3D" id="2.30.180.10">
    <property type="entry name" value="FAS1 domain"/>
    <property type="match status" value="2"/>
</dbReference>
<reference evidence="3" key="1">
    <citation type="submission" date="2022-06" db="EMBL/GenBank/DDBJ databases">
        <title>Complete genome sequences of two strains of the flax pathogen Septoria linicola.</title>
        <authorList>
            <person name="Lapalu N."/>
            <person name="Simon A."/>
            <person name="Demenou B."/>
            <person name="Paumier D."/>
            <person name="Guillot M.-P."/>
            <person name="Gout L."/>
            <person name="Valade R."/>
        </authorList>
    </citation>
    <scope>NUCLEOTIDE SEQUENCE</scope>
    <source>
        <strain evidence="3">SE15195</strain>
    </source>
</reference>
<evidence type="ECO:0000259" key="2">
    <source>
        <dbReference type="PROSITE" id="PS50213"/>
    </source>
</evidence>
<dbReference type="PANTHER" id="PTHR10900">
    <property type="entry name" value="PERIOSTIN-RELATED"/>
    <property type="match status" value="1"/>
</dbReference>
<dbReference type="PANTHER" id="PTHR10900:SF77">
    <property type="entry name" value="FI19380P1"/>
    <property type="match status" value="1"/>
</dbReference>
<dbReference type="SMART" id="SM00554">
    <property type="entry name" value="FAS1"/>
    <property type="match status" value="2"/>
</dbReference>